<dbReference type="SUPFAM" id="SSF52833">
    <property type="entry name" value="Thioredoxin-like"/>
    <property type="match status" value="1"/>
</dbReference>
<sequence>MVMRQRVGVAAAAAAALLLAACAGQDTPATTGAAPATTVVAQPAASPTAPAVTLPDRYDPERDPAADLKAALALAKADGKAVLIDFGADWCPDCHVLHELFQSPETKPLLEQNYHLLAVDVGEFDHNLKFAAKYVNLNRSGIPALVVLTPDGKVRVATNDGSFANARSMDSKQVNAFLTKWAPKR</sequence>
<dbReference type="InterPro" id="IPR013766">
    <property type="entry name" value="Thioredoxin_domain"/>
</dbReference>
<dbReference type="Gene3D" id="3.40.30.10">
    <property type="entry name" value="Glutaredoxin"/>
    <property type="match status" value="1"/>
</dbReference>
<keyword evidence="4" id="KW-1185">Reference proteome</keyword>
<dbReference type="AlphaFoldDB" id="A0A317JSH6"/>
<dbReference type="Proteomes" id="UP000245683">
    <property type="component" value="Unassembled WGS sequence"/>
</dbReference>
<comment type="caution">
    <text evidence="3">The sequence shown here is derived from an EMBL/GenBank/DDBJ whole genome shotgun (WGS) entry which is preliminary data.</text>
</comment>
<name>A0A317JSH6_9ACTN</name>
<dbReference type="PANTHER" id="PTHR32234">
    <property type="entry name" value="THIOL:DISULFIDE INTERCHANGE PROTEIN DSBD"/>
    <property type="match status" value="1"/>
</dbReference>
<evidence type="ECO:0000313" key="4">
    <source>
        <dbReference type="Proteomes" id="UP000245683"/>
    </source>
</evidence>
<feature type="signal peptide" evidence="1">
    <location>
        <begin position="1"/>
        <end position="23"/>
    </location>
</feature>
<dbReference type="InterPro" id="IPR036249">
    <property type="entry name" value="Thioredoxin-like_sf"/>
</dbReference>
<gene>
    <name evidence="3" type="ORF">DLJ46_29635</name>
</gene>
<dbReference type="PROSITE" id="PS51257">
    <property type="entry name" value="PROKAR_LIPOPROTEIN"/>
    <property type="match status" value="1"/>
</dbReference>
<accession>A0A317JSH6</accession>
<proteinExistence type="predicted"/>
<evidence type="ECO:0000259" key="2">
    <source>
        <dbReference type="PROSITE" id="PS51352"/>
    </source>
</evidence>
<dbReference type="OrthoDB" id="7629852at2"/>
<reference evidence="4" key="1">
    <citation type="submission" date="2018-05" db="EMBL/GenBank/DDBJ databases">
        <title>Micromonospora globispora sp. nov. and Micromonospora rugosa sp. nov., isolated from marine sediment.</title>
        <authorList>
            <person name="Carro L."/>
            <person name="Aysel V."/>
            <person name="Cetin D."/>
            <person name="Igual J.M."/>
            <person name="Klenk H.-P."/>
            <person name="Trujillo M.E."/>
            <person name="Sahin N."/>
        </authorList>
    </citation>
    <scope>NUCLEOTIDE SEQUENCE [LARGE SCALE GENOMIC DNA]</scope>
    <source>
        <strain evidence="4">S2904</strain>
    </source>
</reference>
<dbReference type="Pfam" id="PF13899">
    <property type="entry name" value="Thioredoxin_7"/>
    <property type="match status" value="1"/>
</dbReference>
<evidence type="ECO:0000313" key="3">
    <source>
        <dbReference type="EMBL" id="PWU43777.1"/>
    </source>
</evidence>
<evidence type="ECO:0000256" key="1">
    <source>
        <dbReference type="SAM" id="SignalP"/>
    </source>
</evidence>
<dbReference type="EMBL" id="QGSV01000392">
    <property type="protein sequence ID" value="PWU43777.1"/>
    <property type="molecule type" value="Genomic_DNA"/>
</dbReference>
<feature type="domain" description="Thioredoxin" evidence="2">
    <location>
        <begin position="43"/>
        <end position="179"/>
    </location>
</feature>
<protein>
    <recommendedName>
        <fullName evidence="2">Thioredoxin domain-containing protein</fullName>
    </recommendedName>
</protein>
<keyword evidence="1" id="KW-0732">Signal</keyword>
<feature type="chain" id="PRO_5043163658" description="Thioredoxin domain-containing protein" evidence="1">
    <location>
        <begin position="24"/>
        <end position="185"/>
    </location>
</feature>
<dbReference type="GO" id="GO:0045454">
    <property type="term" value="P:cell redox homeostasis"/>
    <property type="evidence" value="ECO:0007669"/>
    <property type="project" value="TreeGrafter"/>
</dbReference>
<dbReference type="PROSITE" id="PS51352">
    <property type="entry name" value="THIOREDOXIN_2"/>
    <property type="match status" value="1"/>
</dbReference>
<dbReference type="GO" id="GO:0015035">
    <property type="term" value="F:protein-disulfide reductase activity"/>
    <property type="evidence" value="ECO:0007669"/>
    <property type="project" value="TreeGrafter"/>
</dbReference>
<organism evidence="3 4">
    <name type="scientific">Micromonospora globispora</name>
    <dbReference type="NCBI Taxonomy" id="1450148"/>
    <lineage>
        <taxon>Bacteria</taxon>
        <taxon>Bacillati</taxon>
        <taxon>Actinomycetota</taxon>
        <taxon>Actinomycetes</taxon>
        <taxon>Micromonosporales</taxon>
        <taxon>Micromonosporaceae</taxon>
        <taxon>Micromonospora</taxon>
    </lineage>
</organism>
<dbReference type="PANTHER" id="PTHR32234:SF0">
    <property type="entry name" value="THIOL:DISULFIDE INTERCHANGE PROTEIN DSBD"/>
    <property type="match status" value="1"/>
</dbReference>